<evidence type="ECO:0000259" key="1">
    <source>
        <dbReference type="PROSITE" id="PS51934"/>
    </source>
</evidence>
<evidence type="ECO:0000313" key="2">
    <source>
        <dbReference type="EMBL" id="KAL3670404.1"/>
    </source>
</evidence>
<accession>A0ABD3FXN5</accession>
<dbReference type="PROSITE" id="PS51934">
    <property type="entry name" value="LRAT"/>
    <property type="match status" value="1"/>
</dbReference>
<reference evidence="2 3" key="1">
    <citation type="submission" date="2024-09" db="EMBL/GenBank/DDBJ databases">
        <title>Genome sequencing and assembly of Phytophthora oleae, isolate VK10A, causative agent of rot of olive drupes.</title>
        <authorList>
            <person name="Conti Taguali S."/>
            <person name="Riolo M."/>
            <person name="La Spada F."/>
            <person name="Cacciola S.O."/>
            <person name="Dionisio G."/>
        </authorList>
    </citation>
    <scope>NUCLEOTIDE SEQUENCE [LARGE SCALE GENOMIC DNA]</scope>
    <source>
        <strain evidence="2 3">VK10A</strain>
    </source>
</reference>
<protein>
    <recommendedName>
        <fullName evidence="1">LRAT domain-containing protein</fullName>
    </recommendedName>
</protein>
<evidence type="ECO:0000313" key="3">
    <source>
        <dbReference type="Proteomes" id="UP001632037"/>
    </source>
</evidence>
<organism evidence="2 3">
    <name type="scientific">Phytophthora oleae</name>
    <dbReference type="NCBI Taxonomy" id="2107226"/>
    <lineage>
        <taxon>Eukaryota</taxon>
        <taxon>Sar</taxon>
        <taxon>Stramenopiles</taxon>
        <taxon>Oomycota</taxon>
        <taxon>Peronosporomycetes</taxon>
        <taxon>Peronosporales</taxon>
        <taxon>Peronosporaceae</taxon>
        <taxon>Phytophthora</taxon>
    </lineage>
</organism>
<dbReference type="InterPro" id="IPR007053">
    <property type="entry name" value="LRAT_dom"/>
</dbReference>
<dbReference type="Proteomes" id="UP001632037">
    <property type="component" value="Unassembled WGS sequence"/>
</dbReference>
<dbReference type="PANTHER" id="PTHR46137">
    <property type="entry name" value="OS05G0310600 PROTEIN"/>
    <property type="match status" value="1"/>
</dbReference>
<dbReference type="AlphaFoldDB" id="A0ABD3FXN5"/>
<feature type="domain" description="LRAT" evidence="1">
    <location>
        <begin position="64"/>
        <end position="174"/>
    </location>
</feature>
<name>A0ABD3FXN5_9STRA</name>
<keyword evidence="3" id="KW-1185">Reference proteome</keyword>
<dbReference type="PANTHER" id="PTHR46137:SF3">
    <property type="entry name" value="OS05G0310600 PROTEIN"/>
    <property type="match status" value="1"/>
</dbReference>
<comment type="caution">
    <text evidence="2">The sequence shown here is derived from an EMBL/GenBank/DDBJ whole genome shotgun (WGS) entry which is preliminary data.</text>
</comment>
<proteinExistence type="predicted"/>
<dbReference type="EMBL" id="JBIMZQ010000007">
    <property type="protein sequence ID" value="KAL3670404.1"/>
    <property type="molecule type" value="Genomic_DNA"/>
</dbReference>
<sequence length="236" mass="27126">MRVIWHRHFKLIASTGISRMGSYPFPLCRLYRDTMGNVNSSAVKANTLRPGDHIFIWDRTHWSFTYQHHGIVWKSGESVEDVQVCHVWTPLDGFRQAQADSNFRVSTLEQFLYHRSLNDLRLVEYERHKASKRDVVLARCRLLLGHGRGGYHPIIQNCEYAALWCKTGDQWSSQTLTPGHGTIPFEDQLRKVDVLAMKHQVAVIEGVTVSKPLSKVFVLRSMAAHCSGWTASRPKW</sequence>
<dbReference type="Gene3D" id="3.90.1720.10">
    <property type="entry name" value="endopeptidase domain like (from Nostoc punctiforme)"/>
    <property type="match status" value="1"/>
</dbReference>
<gene>
    <name evidence="2" type="ORF">V7S43_004723</name>
</gene>
<dbReference type="Pfam" id="PF04970">
    <property type="entry name" value="LRAT"/>
    <property type="match status" value="1"/>
</dbReference>